<gene>
    <name evidence="5" type="ORF">FJ693_09940</name>
</gene>
<dbReference type="Proteomes" id="UP000318693">
    <property type="component" value="Unassembled WGS sequence"/>
</dbReference>
<dbReference type="RefSeq" id="WP_143418377.1">
    <property type="nucleotide sequence ID" value="NZ_VJXR01000024.1"/>
</dbReference>
<evidence type="ECO:0000256" key="3">
    <source>
        <dbReference type="ARBA" id="ARBA00022691"/>
    </source>
</evidence>
<protein>
    <submittedName>
        <fullName evidence="5">Protein-glutamate O-methyltransferase CheR</fullName>
    </submittedName>
</protein>
<dbReference type="EMBL" id="VJXR01000024">
    <property type="protein sequence ID" value="TRW45389.1"/>
    <property type="molecule type" value="Genomic_DNA"/>
</dbReference>
<dbReference type="InterPro" id="IPR029063">
    <property type="entry name" value="SAM-dependent_MTases_sf"/>
</dbReference>
<dbReference type="InterPro" id="IPR050903">
    <property type="entry name" value="Bact_Chemotaxis_MeTrfase"/>
</dbReference>
<keyword evidence="6" id="KW-1185">Reference proteome</keyword>
<organism evidence="5 6">
    <name type="scientific">Georgenia yuyongxinii</name>
    <dbReference type="NCBI Taxonomy" id="2589797"/>
    <lineage>
        <taxon>Bacteria</taxon>
        <taxon>Bacillati</taxon>
        <taxon>Actinomycetota</taxon>
        <taxon>Actinomycetes</taxon>
        <taxon>Micrococcales</taxon>
        <taxon>Bogoriellaceae</taxon>
        <taxon>Georgenia</taxon>
    </lineage>
</organism>
<dbReference type="CDD" id="cd02440">
    <property type="entry name" value="AdoMet_MTases"/>
    <property type="match status" value="1"/>
</dbReference>
<dbReference type="GO" id="GO:0008757">
    <property type="term" value="F:S-adenosylmethionine-dependent methyltransferase activity"/>
    <property type="evidence" value="ECO:0007669"/>
    <property type="project" value="InterPro"/>
</dbReference>
<dbReference type="Gene3D" id="3.40.50.150">
    <property type="entry name" value="Vaccinia Virus protein VP39"/>
    <property type="match status" value="1"/>
</dbReference>
<evidence type="ECO:0000313" key="5">
    <source>
        <dbReference type="EMBL" id="TRW45389.1"/>
    </source>
</evidence>
<dbReference type="InterPro" id="IPR000780">
    <property type="entry name" value="CheR_MeTrfase"/>
</dbReference>
<dbReference type="PRINTS" id="PR00996">
    <property type="entry name" value="CHERMTFRASE"/>
</dbReference>
<dbReference type="PROSITE" id="PS50123">
    <property type="entry name" value="CHER"/>
    <property type="match status" value="1"/>
</dbReference>
<keyword evidence="1 5" id="KW-0489">Methyltransferase</keyword>
<reference evidence="5 6" key="1">
    <citation type="submission" date="2019-07" db="EMBL/GenBank/DDBJ databases">
        <title>Georgenia wutianyii sp. nov. and Georgenia *** sp. nov. isolated from plateau pika (Ochotona curzoniae) in the Qinghai-Tibet plateau of China.</title>
        <authorList>
            <person name="Tian Z."/>
        </authorList>
    </citation>
    <scope>NUCLEOTIDE SEQUENCE [LARGE SCALE GENOMIC DNA]</scope>
    <source>
        <strain evidence="5 6">Z446</strain>
    </source>
</reference>
<name>A0A552WS20_9MICO</name>
<dbReference type="SMART" id="SM00138">
    <property type="entry name" value="MeTrc"/>
    <property type="match status" value="1"/>
</dbReference>
<accession>A0A552WS20</accession>
<dbReference type="SUPFAM" id="SSF53335">
    <property type="entry name" value="S-adenosyl-L-methionine-dependent methyltransferases"/>
    <property type="match status" value="1"/>
</dbReference>
<dbReference type="PANTHER" id="PTHR24422:SF19">
    <property type="entry name" value="CHEMOTAXIS PROTEIN METHYLTRANSFERASE"/>
    <property type="match status" value="1"/>
</dbReference>
<evidence type="ECO:0000256" key="2">
    <source>
        <dbReference type="ARBA" id="ARBA00022679"/>
    </source>
</evidence>
<dbReference type="InterPro" id="IPR022642">
    <property type="entry name" value="CheR_C"/>
</dbReference>
<keyword evidence="3" id="KW-0949">S-adenosyl-L-methionine</keyword>
<dbReference type="Pfam" id="PF01739">
    <property type="entry name" value="CheR"/>
    <property type="match status" value="1"/>
</dbReference>
<keyword evidence="2 5" id="KW-0808">Transferase</keyword>
<dbReference type="PANTHER" id="PTHR24422">
    <property type="entry name" value="CHEMOTAXIS PROTEIN METHYLTRANSFERASE"/>
    <property type="match status" value="1"/>
</dbReference>
<feature type="domain" description="CheR-type methyltransferase" evidence="4">
    <location>
        <begin position="1"/>
        <end position="268"/>
    </location>
</feature>
<evidence type="ECO:0000259" key="4">
    <source>
        <dbReference type="PROSITE" id="PS50123"/>
    </source>
</evidence>
<dbReference type="AlphaFoldDB" id="A0A552WS20"/>
<proteinExistence type="predicted"/>
<evidence type="ECO:0000313" key="6">
    <source>
        <dbReference type="Proteomes" id="UP000318693"/>
    </source>
</evidence>
<comment type="caution">
    <text evidence="5">The sequence shown here is derived from an EMBL/GenBank/DDBJ whole genome shotgun (WGS) entry which is preliminary data.</text>
</comment>
<dbReference type="GO" id="GO:0032259">
    <property type="term" value="P:methylation"/>
    <property type="evidence" value="ECO:0007669"/>
    <property type="project" value="UniProtKB-KW"/>
</dbReference>
<evidence type="ECO:0000256" key="1">
    <source>
        <dbReference type="ARBA" id="ARBA00022603"/>
    </source>
</evidence>
<sequence length="270" mass="29635">MSLSAQSFGYVAELVRRESAVELAGKEYLVASRLAPLARAAGLEGAHAVDRYVNLVRGRREDARRVVEAMVVTETSWFRDGAPFRALPRELVPALGLRRRPLQVWSAGCSTGQEPYSVAMTLLDAGINDFDVLATDVSARVLARAAAGRYDDLEVSRGLPDSALGRFLTRRGDAWHVRPAVRGRVTLRRHNLLEPGPPAHGRFDVVFLRNVLMYFDLRTRGAVLERVRSVLAPDGFLVLGTTETPLGIDPAWVRVKIPGTSIYRLLGGPA</sequence>